<sequence>MVRLRLKPKGIYSFQETSRRLIQFEKTAYRQDGEDLLRTIRLADRPLLLRLRWLGDALEVQTDSLLEDENVQELEVRIRRMFSLDVDLTPFYEVIRNADPMLHTVVEPRKGLHIVLDADPYECLMKTIISQQLNVTFAATLIGRLVETAGETIRTDRGEMTVFPSPEEVARLRYEDLQALQFSRRKAEYVIDLSRRVAEGRLDLFRLEHLSNEEVMEQLLPLRGVGRWTAECFLLFGLGRPDLLPAADIGLRNAIRQVYGHDSQPTIETVRQLGDAWAPWRSYATFYLWDRLSEG</sequence>
<keyword evidence="5" id="KW-0234">DNA repair</keyword>
<gene>
    <name evidence="7" type="ORF">JOE21_001818</name>
</gene>
<evidence type="ECO:0000256" key="2">
    <source>
        <dbReference type="ARBA" id="ARBA00012000"/>
    </source>
</evidence>
<dbReference type="SMART" id="SM00478">
    <property type="entry name" value="ENDO3c"/>
    <property type="match status" value="1"/>
</dbReference>
<evidence type="ECO:0000313" key="7">
    <source>
        <dbReference type="EMBL" id="MDR6225820.1"/>
    </source>
</evidence>
<dbReference type="InterPro" id="IPR003265">
    <property type="entry name" value="HhH-GPD_domain"/>
</dbReference>
<reference evidence="7 8" key="1">
    <citation type="submission" date="2023-07" db="EMBL/GenBank/DDBJ databases">
        <title>Genomic Encyclopedia of Type Strains, Phase IV (KMG-IV): sequencing the most valuable type-strain genomes for metagenomic binning, comparative biology and taxonomic classification.</title>
        <authorList>
            <person name="Goeker M."/>
        </authorList>
    </citation>
    <scope>NUCLEOTIDE SEQUENCE [LARGE SCALE GENOMIC DNA]</scope>
    <source>
        <strain evidence="7 8">DSM 45903</strain>
    </source>
</reference>
<protein>
    <recommendedName>
        <fullName evidence="2">DNA-3-methyladenine glycosylase II</fullName>
        <ecNumber evidence="2">3.2.2.21</ecNumber>
    </recommendedName>
</protein>
<dbReference type="InterPro" id="IPR023170">
    <property type="entry name" value="HhH_base_excis_C"/>
</dbReference>
<evidence type="ECO:0000313" key="8">
    <source>
        <dbReference type="Proteomes" id="UP001185012"/>
    </source>
</evidence>
<evidence type="ECO:0000256" key="4">
    <source>
        <dbReference type="ARBA" id="ARBA00022801"/>
    </source>
</evidence>
<keyword evidence="8" id="KW-1185">Reference proteome</keyword>
<accession>A0ABU1IPZ4</accession>
<dbReference type="RefSeq" id="WP_309864879.1">
    <property type="nucleotide sequence ID" value="NZ_JAVDQG010000003.1"/>
</dbReference>
<keyword evidence="4 7" id="KW-0378">Hydrolase</keyword>
<dbReference type="Pfam" id="PF00730">
    <property type="entry name" value="HhH-GPD"/>
    <property type="match status" value="1"/>
</dbReference>
<feature type="domain" description="HhH-GPD" evidence="6">
    <location>
        <begin position="129"/>
        <end position="293"/>
    </location>
</feature>
<dbReference type="InterPro" id="IPR011257">
    <property type="entry name" value="DNA_glycosylase"/>
</dbReference>
<dbReference type="EMBL" id="JAVDQG010000003">
    <property type="protein sequence ID" value="MDR6225820.1"/>
    <property type="molecule type" value="Genomic_DNA"/>
</dbReference>
<dbReference type="Gene3D" id="1.10.1670.10">
    <property type="entry name" value="Helix-hairpin-Helix base-excision DNA repair enzymes (C-terminal)"/>
    <property type="match status" value="1"/>
</dbReference>
<dbReference type="InterPro" id="IPR012904">
    <property type="entry name" value="OGG_N"/>
</dbReference>
<dbReference type="SUPFAM" id="SSF48150">
    <property type="entry name" value="DNA-glycosylase"/>
    <property type="match status" value="1"/>
</dbReference>
<dbReference type="EC" id="3.2.2.21" evidence="2"/>
<evidence type="ECO:0000256" key="3">
    <source>
        <dbReference type="ARBA" id="ARBA00022763"/>
    </source>
</evidence>
<dbReference type="PANTHER" id="PTHR43003">
    <property type="entry name" value="DNA-3-METHYLADENINE GLYCOSYLASE"/>
    <property type="match status" value="1"/>
</dbReference>
<dbReference type="InterPro" id="IPR051912">
    <property type="entry name" value="Alkylbase_DNA_Glycosylase/TA"/>
</dbReference>
<comment type="caution">
    <text evidence="7">The sequence shown here is derived from an EMBL/GenBank/DDBJ whole genome shotgun (WGS) entry which is preliminary data.</text>
</comment>
<dbReference type="PANTHER" id="PTHR43003:SF5">
    <property type="entry name" value="DNA-3-METHYLADENINE GLYCOSYLASE"/>
    <property type="match status" value="1"/>
</dbReference>
<keyword evidence="7" id="KW-0326">Glycosidase</keyword>
<evidence type="ECO:0000256" key="5">
    <source>
        <dbReference type="ARBA" id="ARBA00023204"/>
    </source>
</evidence>
<evidence type="ECO:0000256" key="1">
    <source>
        <dbReference type="ARBA" id="ARBA00000086"/>
    </source>
</evidence>
<dbReference type="Proteomes" id="UP001185012">
    <property type="component" value="Unassembled WGS sequence"/>
</dbReference>
<dbReference type="Gene3D" id="1.10.340.30">
    <property type="entry name" value="Hypothetical protein, domain 2"/>
    <property type="match status" value="1"/>
</dbReference>
<proteinExistence type="predicted"/>
<dbReference type="Pfam" id="PF07934">
    <property type="entry name" value="OGG_N"/>
    <property type="match status" value="1"/>
</dbReference>
<dbReference type="GO" id="GO:0003905">
    <property type="term" value="F:alkylbase DNA N-glycosylase activity"/>
    <property type="evidence" value="ECO:0007669"/>
    <property type="project" value="UniProtKB-EC"/>
</dbReference>
<dbReference type="CDD" id="cd00056">
    <property type="entry name" value="ENDO3c"/>
    <property type="match status" value="1"/>
</dbReference>
<keyword evidence="3" id="KW-0227">DNA damage</keyword>
<evidence type="ECO:0000259" key="6">
    <source>
        <dbReference type="SMART" id="SM00478"/>
    </source>
</evidence>
<dbReference type="InterPro" id="IPR037046">
    <property type="entry name" value="AlkA_N_sf"/>
</dbReference>
<organism evidence="7 8">
    <name type="scientific">Desmospora profundinema</name>
    <dbReference type="NCBI Taxonomy" id="1571184"/>
    <lineage>
        <taxon>Bacteria</taxon>
        <taxon>Bacillati</taxon>
        <taxon>Bacillota</taxon>
        <taxon>Bacilli</taxon>
        <taxon>Bacillales</taxon>
        <taxon>Thermoactinomycetaceae</taxon>
        <taxon>Desmospora</taxon>
    </lineage>
</organism>
<comment type="catalytic activity">
    <reaction evidence="1">
        <text>Hydrolysis of alkylated DNA, releasing 3-methyladenine, 3-methylguanine, 7-methylguanine and 7-methyladenine.</text>
        <dbReference type="EC" id="3.2.2.21"/>
    </reaction>
</comment>
<dbReference type="Gene3D" id="3.30.310.20">
    <property type="entry name" value="DNA-3-methyladenine glycosylase AlkA, N-terminal domain"/>
    <property type="match status" value="1"/>
</dbReference>
<name>A0ABU1IPZ4_9BACL</name>